<reference evidence="3 4" key="1">
    <citation type="submission" date="2019-09" db="EMBL/GenBank/DDBJ databases">
        <title>The hologenome of the rock-dwelling lichen Lasallia pustulata.</title>
        <authorList>
            <person name="Greshake Tzovaras B."/>
            <person name="Segers F."/>
            <person name="Bicker A."/>
            <person name="Dal Grande F."/>
            <person name="Otte J."/>
            <person name="Hankeln T."/>
            <person name="Schmitt I."/>
            <person name="Ebersberger I."/>
        </authorList>
    </citation>
    <scope>NUCLEOTIDE SEQUENCE [LARGE SCALE GENOMIC DNA]</scope>
    <source>
        <strain evidence="3">A1-1</strain>
    </source>
</reference>
<dbReference type="Gene3D" id="3.30.430.10">
    <property type="entry name" value="Killer Toxin P4, subunit A"/>
    <property type="match status" value="1"/>
</dbReference>
<gene>
    <name evidence="3" type="ORF">FRX48_09413</name>
</gene>
<proteinExistence type="predicted"/>
<dbReference type="OrthoDB" id="4177994at2759"/>
<sequence length="166" mass="17386">MRSILFPVFLSGIAVVSCQADLGINCRGSSYCRAWFLGNSFYTEDVISEFWNALTTGKSANVPGGPISDAMVYDDPQGDLGHIACRNIRIGSEGICLFMQNAGKTNGSVIKARVADLVSHGCRLCGSVPLSGNNDPGDSGILTVNYVRSGACHGICGVIPLPIDAA</sequence>
<protein>
    <recommendedName>
        <fullName evidence="2">Killer toxin Kp4 domain-containing protein</fullName>
    </recommendedName>
</protein>
<feature type="chain" id="PRO_5024457456" description="Killer toxin Kp4 domain-containing protein" evidence="1">
    <location>
        <begin position="21"/>
        <end position="166"/>
    </location>
</feature>
<feature type="signal peptide" evidence="1">
    <location>
        <begin position="1"/>
        <end position="20"/>
    </location>
</feature>
<accession>A0A5M8PCM2</accession>
<evidence type="ECO:0000313" key="3">
    <source>
        <dbReference type="EMBL" id="KAA6406690.1"/>
    </source>
</evidence>
<dbReference type="Proteomes" id="UP000324767">
    <property type="component" value="Unassembled WGS sequence"/>
</dbReference>
<dbReference type="InterPro" id="IPR015131">
    <property type="entry name" value="Killer_tox_Kp4"/>
</dbReference>
<feature type="domain" description="Killer toxin Kp4" evidence="2">
    <location>
        <begin position="81"/>
        <end position="147"/>
    </location>
</feature>
<evidence type="ECO:0000259" key="2">
    <source>
        <dbReference type="Pfam" id="PF09044"/>
    </source>
</evidence>
<dbReference type="SUPFAM" id="SSF55221">
    <property type="entry name" value="Yeast killer toxins"/>
    <property type="match status" value="1"/>
</dbReference>
<dbReference type="Pfam" id="PF09044">
    <property type="entry name" value="Kp4"/>
    <property type="match status" value="1"/>
</dbReference>
<evidence type="ECO:0000313" key="4">
    <source>
        <dbReference type="Proteomes" id="UP000324767"/>
    </source>
</evidence>
<dbReference type="PROSITE" id="PS51257">
    <property type="entry name" value="PROKAR_LIPOPROTEIN"/>
    <property type="match status" value="1"/>
</dbReference>
<name>A0A5M8PCM2_9LECA</name>
<evidence type="ECO:0000256" key="1">
    <source>
        <dbReference type="SAM" id="SignalP"/>
    </source>
</evidence>
<organism evidence="3 4">
    <name type="scientific">Lasallia pustulata</name>
    <dbReference type="NCBI Taxonomy" id="136370"/>
    <lineage>
        <taxon>Eukaryota</taxon>
        <taxon>Fungi</taxon>
        <taxon>Dikarya</taxon>
        <taxon>Ascomycota</taxon>
        <taxon>Pezizomycotina</taxon>
        <taxon>Lecanoromycetes</taxon>
        <taxon>OSLEUM clade</taxon>
        <taxon>Umbilicariomycetidae</taxon>
        <taxon>Umbilicariales</taxon>
        <taxon>Umbilicariaceae</taxon>
        <taxon>Lasallia</taxon>
    </lineage>
</organism>
<comment type="caution">
    <text evidence="3">The sequence shown here is derived from an EMBL/GenBank/DDBJ whole genome shotgun (WGS) entry which is preliminary data.</text>
</comment>
<dbReference type="GO" id="GO:0005576">
    <property type="term" value="C:extracellular region"/>
    <property type="evidence" value="ECO:0007669"/>
    <property type="project" value="InterPro"/>
</dbReference>
<keyword evidence="1" id="KW-0732">Signal</keyword>
<dbReference type="EMBL" id="VXIT01000023">
    <property type="protein sequence ID" value="KAA6406690.1"/>
    <property type="molecule type" value="Genomic_DNA"/>
</dbReference>
<dbReference type="InterPro" id="IPR011329">
    <property type="entry name" value="Killer_tox_Kp4/SMK"/>
</dbReference>
<dbReference type="AlphaFoldDB" id="A0A5M8PCM2"/>